<dbReference type="Gene3D" id="1.10.40.50">
    <property type="entry name" value="Probable gtpase engc, domain 3"/>
    <property type="match status" value="1"/>
</dbReference>
<comment type="similarity">
    <text evidence="10">Belongs to the TRAFAC class YlqF/YawG GTPase family. RsgA subfamily.</text>
</comment>
<comment type="subunit">
    <text evidence="10">Monomer. Associates with 30S ribosomal subunit, binds 16S rRNA.</text>
</comment>
<evidence type="ECO:0000256" key="6">
    <source>
        <dbReference type="ARBA" id="ARBA00022801"/>
    </source>
</evidence>
<dbReference type="GO" id="GO:0003924">
    <property type="term" value="F:GTPase activity"/>
    <property type="evidence" value="ECO:0007669"/>
    <property type="project" value="UniProtKB-UniRule"/>
</dbReference>
<accession>A0A081NYL3</accession>
<dbReference type="Proteomes" id="UP000028123">
    <property type="component" value="Unassembled WGS sequence"/>
</dbReference>
<keyword evidence="1 10" id="KW-0963">Cytoplasm</keyword>
<dbReference type="SUPFAM" id="SSF52540">
    <property type="entry name" value="P-loop containing nucleoside triphosphate hydrolases"/>
    <property type="match status" value="1"/>
</dbReference>
<keyword evidence="5 10" id="KW-0547">Nucleotide-binding</keyword>
<dbReference type="PANTHER" id="PTHR32120:SF10">
    <property type="entry name" value="SMALL RIBOSOMAL SUBUNIT BIOGENESIS GTPASE RSGA"/>
    <property type="match status" value="1"/>
</dbReference>
<comment type="function">
    <text evidence="10">One of several proteins that assist in the late maturation steps of the functional core of the 30S ribosomal subunit. Helps release RbfA from mature subunits. May play a role in the assembly of ribosomal proteins into the subunit. Circularly permuted GTPase that catalyzes slow GTP hydrolysis, GTPase activity is stimulated by the 30S ribosomal subunit.</text>
</comment>
<keyword evidence="6 10" id="KW-0378">Hydrolase</keyword>
<dbReference type="InterPro" id="IPR027417">
    <property type="entry name" value="P-loop_NTPase"/>
</dbReference>
<dbReference type="AlphaFoldDB" id="A0A081NYL3"/>
<reference evidence="14 15" key="1">
    <citation type="submission" date="2014-06" db="EMBL/GenBank/DDBJ databases">
        <title>Draft genome sequence of Paenibacillus sp. MSt1.</title>
        <authorList>
            <person name="Aw Y.K."/>
            <person name="Ong K.S."/>
            <person name="Gan H.M."/>
            <person name="Lee S.M."/>
        </authorList>
    </citation>
    <scope>NUCLEOTIDE SEQUENCE [LARGE SCALE GENOMIC DNA]</scope>
    <source>
        <strain evidence="14 15">MSt1</strain>
    </source>
</reference>
<evidence type="ECO:0000256" key="9">
    <source>
        <dbReference type="ARBA" id="ARBA00023134"/>
    </source>
</evidence>
<evidence type="ECO:0000256" key="7">
    <source>
        <dbReference type="ARBA" id="ARBA00022833"/>
    </source>
</evidence>
<evidence type="ECO:0000256" key="1">
    <source>
        <dbReference type="ARBA" id="ARBA00022490"/>
    </source>
</evidence>
<dbReference type="InterPro" id="IPR030378">
    <property type="entry name" value="G_CP_dom"/>
</dbReference>
<gene>
    <name evidence="10" type="primary">rsgA</name>
    <name evidence="14" type="ORF">ET33_15510</name>
</gene>
<dbReference type="PROSITE" id="PS50936">
    <property type="entry name" value="ENGC_GTPASE"/>
    <property type="match status" value="1"/>
</dbReference>
<evidence type="ECO:0000259" key="13">
    <source>
        <dbReference type="PROSITE" id="PS51721"/>
    </source>
</evidence>
<dbReference type="EMBL" id="JNVM01000021">
    <property type="protein sequence ID" value="KEQ23536.1"/>
    <property type="molecule type" value="Genomic_DNA"/>
</dbReference>
<comment type="cofactor">
    <cofactor evidence="10">
        <name>Zn(2+)</name>
        <dbReference type="ChEBI" id="CHEBI:29105"/>
    </cofactor>
    <text evidence="10">Binds 1 zinc ion per subunit.</text>
</comment>
<name>A0A081NYL3_9BACL</name>
<evidence type="ECO:0000256" key="5">
    <source>
        <dbReference type="ARBA" id="ARBA00022741"/>
    </source>
</evidence>
<dbReference type="eggNOG" id="COG1162">
    <property type="taxonomic scope" value="Bacteria"/>
</dbReference>
<dbReference type="PANTHER" id="PTHR32120">
    <property type="entry name" value="SMALL RIBOSOMAL SUBUNIT BIOGENESIS GTPASE RSGA"/>
    <property type="match status" value="1"/>
</dbReference>
<feature type="compositionally biased region" description="Basic and acidic residues" evidence="11">
    <location>
        <begin position="334"/>
        <end position="349"/>
    </location>
</feature>
<feature type="binding site" evidence="10">
    <location>
        <position position="290"/>
    </location>
    <ligand>
        <name>Zn(2+)</name>
        <dbReference type="ChEBI" id="CHEBI:29105"/>
    </ligand>
</feature>
<keyword evidence="7 10" id="KW-0862">Zinc</keyword>
<dbReference type="CDD" id="cd01854">
    <property type="entry name" value="YjeQ_EngC"/>
    <property type="match status" value="1"/>
</dbReference>
<evidence type="ECO:0000256" key="10">
    <source>
        <dbReference type="HAMAP-Rule" id="MF_01820"/>
    </source>
</evidence>
<evidence type="ECO:0000256" key="11">
    <source>
        <dbReference type="SAM" id="MobiDB-lite"/>
    </source>
</evidence>
<organism evidence="14 15">
    <name type="scientific">Paenibacillus tyrfis</name>
    <dbReference type="NCBI Taxonomy" id="1501230"/>
    <lineage>
        <taxon>Bacteria</taxon>
        <taxon>Bacillati</taxon>
        <taxon>Bacillota</taxon>
        <taxon>Bacilli</taxon>
        <taxon>Bacillales</taxon>
        <taxon>Paenibacillaceae</taxon>
        <taxon>Paenibacillus</taxon>
    </lineage>
</organism>
<feature type="binding site" evidence="10">
    <location>
        <position position="295"/>
    </location>
    <ligand>
        <name>Zn(2+)</name>
        <dbReference type="ChEBI" id="CHEBI:29105"/>
    </ligand>
</feature>
<dbReference type="NCBIfam" id="TIGR00157">
    <property type="entry name" value="ribosome small subunit-dependent GTPase A"/>
    <property type="match status" value="1"/>
</dbReference>
<dbReference type="PROSITE" id="PS51721">
    <property type="entry name" value="G_CP"/>
    <property type="match status" value="1"/>
</dbReference>
<dbReference type="Gene3D" id="3.40.50.300">
    <property type="entry name" value="P-loop containing nucleotide triphosphate hydrolases"/>
    <property type="match status" value="1"/>
</dbReference>
<keyword evidence="8 10" id="KW-0694">RNA-binding</keyword>
<feature type="binding site" evidence="10">
    <location>
        <position position="297"/>
    </location>
    <ligand>
        <name>Zn(2+)</name>
        <dbReference type="ChEBI" id="CHEBI:29105"/>
    </ligand>
</feature>
<evidence type="ECO:0000313" key="15">
    <source>
        <dbReference type="Proteomes" id="UP000028123"/>
    </source>
</evidence>
<keyword evidence="2 10" id="KW-0690">Ribosome biogenesis</keyword>
<feature type="binding site" evidence="10">
    <location>
        <position position="303"/>
    </location>
    <ligand>
        <name>Zn(2+)</name>
        <dbReference type="ChEBI" id="CHEBI:29105"/>
    </ligand>
</feature>
<keyword evidence="3 10" id="KW-0479">Metal-binding</keyword>
<dbReference type="EC" id="3.6.1.-" evidence="10"/>
<feature type="domain" description="EngC GTPase" evidence="12">
    <location>
        <begin position="118"/>
        <end position="265"/>
    </location>
</feature>
<protein>
    <recommendedName>
        <fullName evidence="10">Small ribosomal subunit biogenesis GTPase RsgA</fullName>
        <ecNumber evidence="10">3.6.1.-</ecNumber>
    </recommendedName>
</protein>
<feature type="compositionally biased region" description="Basic residues" evidence="11">
    <location>
        <begin position="355"/>
        <end position="364"/>
    </location>
</feature>
<keyword evidence="9 10" id="KW-0342">GTP-binding</keyword>
<dbReference type="GO" id="GO:0046872">
    <property type="term" value="F:metal ion binding"/>
    <property type="evidence" value="ECO:0007669"/>
    <property type="project" value="UniProtKB-KW"/>
</dbReference>
<dbReference type="HAMAP" id="MF_01820">
    <property type="entry name" value="GTPase_RsgA"/>
    <property type="match status" value="1"/>
</dbReference>
<evidence type="ECO:0000256" key="3">
    <source>
        <dbReference type="ARBA" id="ARBA00022723"/>
    </source>
</evidence>
<feature type="binding site" evidence="10">
    <location>
        <begin position="157"/>
        <end position="160"/>
    </location>
    <ligand>
        <name>GTP</name>
        <dbReference type="ChEBI" id="CHEBI:37565"/>
    </ligand>
</feature>
<comment type="caution">
    <text evidence="14">The sequence shown here is derived from an EMBL/GenBank/DDBJ whole genome shotgun (WGS) entry which is preliminary data.</text>
</comment>
<keyword evidence="4 10" id="KW-0699">rRNA-binding</keyword>
<dbReference type="GO" id="GO:0005737">
    <property type="term" value="C:cytoplasm"/>
    <property type="evidence" value="ECO:0007669"/>
    <property type="project" value="UniProtKB-SubCell"/>
</dbReference>
<evidence type="ECO:0000256" key="4">
    <source>
        <dbReference type="ARBA" id="ARBA00022730"/>
    </source>
</evidence>
<dbReference type="InterPro" id="IPR004881">
    <property type="entry name" value="Ribosome_biogen_GTPase_RsgA"/>
</dbReference>
<feature type="binding site" evidence="10">
    <location>
        <begin position="209"/>
        <end position="217"/>
    </location>
    <ligand>
        <name>GTP</name>
        <dbReference type="ChEBI" id="CHEBI:37565"/>
    </ligand>
</feature>
<evidence type="ECO:0000256" key="2">
    <source>
        <dbReference type="ARBA" id="ARBA00022517"/>
    </source>
</evidence>
<keyword evidence="15" id="KW-1185">Reference proteome</keyword>
<evidence type="ECO:0000256" key="8">
    <source>
        <dbReference type="ARBA" id="ARBA00022884"/>
    </source>
</evidence>
<dbReference type="GO" id="GO:0042274">
    <property type="term" value="P:ribosomal small subunit biogenesis"/>
    <property type="evidence" value="ECO:0007669"/>
    <property type="project" value="UniProtKB-UniRule"/>
</dbReference>
<proteinExistence type="inferred from homology"/>
<comment type="subcellular location">
    <subcellularLocation>
        <location evidence="10">Cytoplasm</location>
    </subcellularLocation>
</comment>
<evidence type="ECO:0000259" key="12">
    <source>
        <dbReference type="PROSITE" id="PS50936"/>
    </source>
</evidence>
<feature type="domain" description="CP-type G" evidence="13">
    <location>
        <begin position="111"/>
        <end position="267"/>
    </location>
</feature>
<dbReference type="GO" id="GO:0019843">
    <property type="term" value="F:rRNA binding"/>
    <property type="evidence" value="ECO:0007669"/>
    <property type="project" value="UniProtKB-KW"/>
</dbReference>
<sequence length="364" mass="39754">MGGKQLTIGNLRDWGWNDRREEAFAPYREAGHEPGRIILEHKHVYRAVTAGGELLAEVSGRLRHQAAGRADYPAVGDWVALQVRAEDGRAIVHVVLPRESKFSRKAAGSAVEEQIVAANVDTVFLVHALNADFNVRRLERYLTLSYESGAAPVVLLSKADLCEDVPGKIAAVEAVAPGVPVHAISSARSEGLDALAAYLKPGQTVALLGSSGAGKSTLANLLYGEAILDTGAIREEDGRGRHTTTHRELVLLPGGALLIDTPGMRELQLWEAESGLDAAFRDVDLLAEGCRFGNCTHQEEPGCAVKEALENGTLDRGRYHNYVKLQKELAFQARKEDKGLQRAEKDRWKKLNQSMKKHPKRPLD</sequence>
<feature type="region of interest" description="Disordered" evidence="11">
    <location>
        <begin position="334"/>
        <end position="364"/>
    </location>
</feature>
<evidence type="ECO:0000313" key="14">
    <source>
        <dbReference type="EMBL" id="KEQ23536.1"/>
    </source>
</evidence>
<dbReference type="Pfam" id="PF03193">
    <property type="entry name" value="RsgA_GTPase"/>
    <property type="match status" value="1"/>
</dbReference>
<dbReference type="InterPro" id="IPR010914">
    <property type="entry name" value="RsgA_GTPase_dom"/>
</dbReference>
<dbReference type="GO" id="GO:0005525">
    <property type="term" value="F:GTP binding"/>
    <property type="evidence" value="ECO:0007669"/>
    <property type="project" value="UniProtKB-UniRule"/>
</dbReference>